<sequence>MLMVCPREWKGRPGSKRYEPRGGARGSHWTKPKPASYCQEEVPGCTSKYDETPIFKVSRLISVKSAQSISETRRAPSSSNTH</sequence>
<protein>
    <submittedName>
        <fullName evidence="1">Uncharacterized protein</fullName>
    </submittedName>
</protein>
<accession>A0ACD1HL84</accession>
<gene>
    <name evidence="1" type="ORF">BO66DRAFT_388418</name>
</gene>
<evidence type="ECO:0000313" key="1">
    <source>
        <dbReference type="EMBL" id="RAH74358.1"/>
    </source>
</evidence>
<name>A0ACD1HL84_9EURO</name>
<dbReference type="EMBL" id="KZ824936">
    <property type="protein sequence ID" value="RAH74358.1"/>
    <property type="molecule type" value="Genomic_DNA"/>
</dbReference>
<reference evidence="1" key="1">
    <citation type="submission" date="2018-02" db="EMBL/GenBank/DDBJ databases">
        <title>The genomes of Aspergillus section Nigri reveals drivers in fungal speciation.</title>
        <authorList>
            <consortium name="DOE Joint Genome Institute"/>
            <person name="Vesth T.C."/>
            <person name="Nybo J."/>
            <person name="Theobald S."/>
            <person name="Brandl J."/>
            <person name="Frisvad J.C."/>
            <person name="Nielsen K.F."/>
            <person name="Lyhne E.K."/>
            <person name="Kogle M.E."/>
            <person name="Kuo A."/>
            <person name="Riley R."/>
            <person name="Clum A."/>
            <person name="Nolan M."/>
            <person name="Lipzen A."/>
            <person name="Salamov A."/>
            <person name="Henrissat B."/>
            <person name="Wiebenga A."/>
            <person name="De vries R.P."/>
            <person name="Grigoriev I.V."/>
            <person name="Mortensen U.H."/>
            <person name="Andersen M.R."/>
            <person name="Baker S.E."/>
        </authorList>
    </citation>
    <scope>NUCLEOTIDE SEQUENCE</scope>
    <source>
        <strain evidence="1">CBS 121060</strain>
    </source>
</reference>
<organism evidence="1 2">
    <name type="scientific">Aspergillus aculeatinus CBS 121060</name>
    <dbReference type="NCBI Taxonomy" id="1448322"/>
    <lineage>
        <taxon>Eukaryota</taxon>
        <taxon>Fungi</taxon>
        <taxon>Dikarya</taxon>
        <taxon>Ascomycota</taxon>
        <taxon>Pezizomycotina</taxon>
        <taxon>Eurotiomycetes</taxon>
        <taxon>Eurotiomycetidae</taxon>
        <taxon>Eurotiales</taxon>
        <taxon>Aspergillaceae</taxon>
        <taxon>Aspergillus</taxon>
        <taxon>Aspergillus subgen. Circumdati</taxon>
    </lineage>
</organism>
<proteinExistence type="predicted"/>
<keyword evidence="2" id="KW-1185">Reference proteome</keyword>
<evidence type="ECO:0000313" key="2">
    <source>
        <dbReference type="Proteomes" id="UP000249661"/>
    </source>
</evidence>
<dbReference type="Proteomes" id="UP000249661">
    <property type="component" value="Unassembled WGS sequence"/>
</dbReference>